<evidence type="ECO:0000313" key="6">
    <source>
        <dbReference type="EMBL" id="MDY0395634.1"/>
    </source>
</evidence>
<feature type="binding site" evidence="4">
    <location>
        <position position="64"/>
    </location>
    <ligand>
        <name>(6R)-10-formyltetrahydrofolate</name>
        <dbReference type="ChEBI" id="CHEBI:195366"/>
    </ligand>
</feature>
<evidence type="ECO:0000256" key="3">
    <source>
        <dbReference type="ARBA" id="ARBA00022755"/>
    </source>
</evidence>
<accession>A0ABU5CAP0</accession>
<sequence>MSKVKAAVFASGTGSNFQAMLQKKFLEAEIVLLVCDRPDAKVIEIADKYHIPVYARPPMDFPSKAAYEKKVLKQLQVHRVEWIFLAGYMRLIGDTLLSVFPNRIINIHPSLLPAFPGKEAIEQAVRAGVKVTGVTIHFVDSGMDTGQIIAQQAVKMKKGESLSQLTKRIQSVEHRLYPETINKLLSRSNGL</sequence>
<protein>
    <recommendedName>
        <fullName evidence="4">Phosphoribosylglycinamide formyltransferase</fullName>
        <ecNumber evidence="4">2.1.2.2</ecNumber>
    </recommendedName>
    <alternativeName>
        <fullName evidence="4">5'-phosphoribosylglycinamide transformylase</fullName>
    </alternativeName>
    <alternativeName>
        <fullName evidence="4">GAR transformylase</fullName>
        <shortName evidence="4">GART</shortName>
    </alternativeName>
</protein>
<dbReference type="RefSeq" id="WP_390357928.1">
    <property type="nucleotide sequence ID" value="NZ_JBHUIZ010000018.1"/>
</dbReference>
<comment type="function">
    <text evidence="4">Catalyzes the transfer of a formyl group from 10-formyltetrahydrofolate to 5-phospho-ribosyl-glycinamide (GAR), producing 5-phospho-ribosyl-N-formylglycinamide (FGAR) and tetrahydrofolate.</text>
</comment>
<evidence type="ECO:0000256" key="2">
    <source>
        <dbReference type="ARBA" id="ARBA00022679"/>
    </source>
</evidence>
<dbReference type="GO" id="GO:0004644">
    <property type="term" value="F:phosphoribosylglycinamide formyltransferase activity"/>
    <property type="evidence" value="ECO:0007669"/>
    <property type="project" value="UniProtKB-EC"/>
</dbReference>
<evidence type="ECO:0000256" key="4">
    <source>
        <dbReference type="HAMAP-Rule" id="MF_01930"/>
    </source>
</evidence>
<dbReference type="EMBL" id="JAWDIP010000003">
    <property type="protein sequence ID" value="MDY0395634.1"/>
    <property type="molecule type" value="Genomic_DNA"/>
</dbReference>
<evidence type="ECO:0000259" key="5">
    <source>
        <dbReference type="Pfam" id="PF00551"/>
    </source>
</evidence>
<comment type="pathway">
    <text evidence="1 4">Purine metabolism; IMP biosynthesis via de novo pathway; N(2)-formyl-N(1)-(5-phospho-D-ribosyl)glycinamide from N(1)-(5-phospho-D-ribosyl)glycinamide (10-formyl THF route): step 1/1.</text>
</comment>
<keyword evidence="2 4" id="KW-0808">Transferase</keyword>
<proteinExistence type="inferred from homology"/>
<dbReference type="Proteomes" id="UP001281447">
    <property type="component" value="Unassembled WGS sequence"/>
</dbReference>
<dbReference type="EC" id="2.1.2.2" evidence="4"/>
<gene>
    <name evidence="4 6" type="primary">purN</name>
    <name evidence="6" type="ORF">RWE15_15905</name>
</gene>
<feature type="binding site" evidence="4">
    <location>
        <begin position="14"/>
        <end position="16"/>
    </location>
    <ligand>
        <name>N(1)-(5-phospho-beta-D-ribosyl)glycinamide</name>
        <dbReference type="ChEBI" id="CHEBI:143788"/>
    </ligand>
</feature>
<feature type="binding site" evidence="4">
    <location>
        <begin position="89"/>
        <end position="92"/>
    </location>
    <ligand>
        <name>(6R)-10-formyltetrahydrofolate</name>
        <dbReference type="ChEBI" id="CHEBI:195366"/>
    </ligand>
</feature>
<dbReference type="PANTHER" id="PTHR43369:SF2">
    <property type="entry name" value="PHOSPHORIBOSYLGLYCINAMIDE FORMYLTRANSFERASE"/>
    <property type="match status" value="1"/>
</dbReference>
<dbReference type="Pfam" id="PF00551">
    <property type="entry name" value="Formyl_trans_N"/>
    <property type="match status" value="1"/>
</dbReference>
<dbReference type="CDD" id="cd08645">
    <property type="entry name" value="FMT_core_GART"/>
    <property type="match status" value="1"/>
</dbReference>
<feature type="active site" description="Proton donor" evidence="4">
    <location>
        <position position="108"/>
    </location>
</feature>
<evidence type="ECO:0000256" key="1">
    <source>
        <dbReference type="ARBA" id="ARBA00005054"/>
    </source>
</evidence>
<dbReference type="InterPro" id="IPR036477">
    <property type="entry name" value="Formyl_transf_N_sf"/>
</dbReference>
<comment type="similarity">
    <text evidence="4">Belongs to the GART family.</text>
</comment>
<keyword evidence="7" id="KW-1185">Reference proteome</keyword>
<name>A0ABU5CAP0_9BACI</name>
<dbReference type="PANTHER" id="PTHR43369">
    <property type="entry name" value="PHOSPHORIBOSYLGLYCINAMIDE FORMYLTRANSFERASE"/>
    <property type="match status" value="1"/>
</dbReference>
<dbReference type="InterPro" id="IPR004607">
    <property type="entry name" value="GART"/>
</dbReference>
<feature type="domain" description="Formyl transferase N-terminal" evidence="5">
    <location>
        <begin position="5"/>
        <end position="181"/>
    </location>
</feature>
<comment type="catalytic activity">
    <reaction evidence="4">
        <text>N(1)-(5-phospho-beta-D-ribosyl)glycinamide + (6R)-10-formyltetrahydrofolate = N(2)-formyl-N(1)-(5-phospho-beta-D-ribosyl)glycinamide + (6S)-5,6,7,8-tetrahydrofolate + H(+)</text>
        <dbReference type="Rhea" id="RHEA:15053"/>
        <dbReference type="ChEBI" id="CHEBI:15378"/>
        <dbReference type="ChEBI" id="CHEBI:57453"/>
        <dbReference type="ChEBI" id="CHEBI:143788"/>
        <dbReference type="ChEBI" id="CHEBI:147286"/>
        <dbReference type="ChEBI" id="CHEBI:195366"/>
        <dbReference type="EC" id="2.1.2.2"/>
    </reaction>
</comment>
<comment type="caution">
    <text evidence="6">The sequence shown here is derived from an EMBL/GenBank/DDBJ whole genome shotgun (WGS) entry which is preliminary data.</text>
</comment>
<dbReference type="NCBIfam" id="TIGR00639">
    <property type="entry name" value="PurN"/>
    <property type="match status" value="1"/>
</dbReference>
<feature type="site" description="Raises pKa of active site His" evidence="4">
    <location>
        <position position="144"/>
    </location>
</feature>
<feature type="binding site" evidence="4">
    <location>
        <position position="106"/>
    </location>
    <ligand>
        <name>(6R)-10-formyltetrahydrofolate</name>
        <dbReference type="ChEBI" id="CHEBI:195366"/>
    </ligand>
</feature>
<dbReference type="HAMAP" id="MF_01930">
    <property type="entry name" value="PurN"/>
    <property type="match status" value="1"/>
</dbReference>
<reference evidence="6 7" key="1">
    <citation type="submission" date="2023-10" db="EMBL/GenBank/DDBJ databases">
        <title>Virgibacillus halophilus 5B73C genome.</title>
        <authorList>
            <person name="Miliotis G."/>
            <person name="Sengupta P."/>
            <person name="Hameed A."/>
            <person name="Chuvochina M."/>
            <person name="Mcdonagh F."/>
            <person name="Simpson A.C."/>
            <person name="Singh N.K."/>
            <person name="Rekha P.D."/>
            <person name="Raman K."/>
            <person name="Hugenholtz P."/>
            <person name="Venkateswaran K."/>
        </authorList>
    </citation>
    <scope>NUCLEOTIDE SEQUENCE [LARGE SCALE GENOMIC DNA]</scope>
    <source>
        <strain evidence="6 7">5B73C</strain>
    </source>
</reference>
<keyword evidence="3 4" id="KW-0658">Purine biosynthesis</keyword>
<evidence type="ECO:0000313" key="7">
    <source>
        <dbReference type="Proteomes" id="UP001281447"/>
    </source>
</evidence>
<dbReference type="SUPFAM" id="SSF53328">
    <property type="entry name" value="Formyltransferase"/>
    <property type="match status" value="1"/>
</dbReference>
<dbReference type="InterPro" id="IPR002376">
    <property type="entry name" value="Formyl_transf_N"/>
</dbReference>
<dbReference type="Gene3D" id="3.40.50.170">
    <property type="entry name" value="Formyl transferase, N-terminal domain"/>
    <property type="match status" value="1"/>
</dbReference>
<organism evidence="6 7">
    <name type="scientific">Tigheibacillus halophilus</name>
    <dbReference type="NCBI Taxonomy" id="361280"/>
    <lineage>
        <taxon>Bacteria</taxon>
        <taxon>Bacillati</taxon>
        <taxon>Bacillota</taxon>
        <taxon>Bacilli</taxon>
        <taxon>Bacillales</taxon>
        <taxon>Bacillaceae</taxon>
        <taxon>Tigheibacillus</taxon>
    </lineage>
</organism>